<gene>
    <name evidence="9" type="ORF">ID854_16330</name>
</gene>
<dbReference type="Proteomes" id="UP001193920">
    <property type="component" value="Unassembled WGS sequence"/>
</dbReference>
<proteinExistence type="predicted"/>
<evidence type="ECO:0000256" key="4">
    <source>
        <dbReference type="ARBA" id="ARBA00022852"/>
    </source>
</evidence>
<dbReference type="RefSeq" id="WP_323869455.1">
    <property type="nucleotide sequence ID" value="NZ_JACXBF010000428.1"/>
</dbReference>
<dbReference type="AlphaFoldDB" id="A0AAW3YUY3"/>
<evidence type="ECO:0000256" key="5">
    <source>
        <dbReference type="ARBA" id="ARBA00023136"/>
    </source>
</evidence>
<protein>
    <submittedName>
        <fullName evidence="9">Lysis protein</fullName>
    </submittedName>
</protein>
<sequence>MKWKIKAIAMITCVILMGSAVHFIYSVYTESGQLTADNESLNTQLLEKNALITSQEAGIQHLAELNATRLQELVNAKSKITQLRDDLHTHVKRVYVKVDALCLKPLPPPAWMVQDPPDWRKTLNRIMYISSENLKPSKPSTLD</sequence>
<evidence type="ECO:0000256" key="7">
    <source>
        <dbReference type="ARBA" id="ARBA00023288"/>
    </source>
</evidence>
<dbReference type="GO" id="GO:0016020">
    <property type="term" value="C:membrane"/>
    <property type="evidence" value="ECO:0007669"/>
    <property type="project" value="UniProtKB-SubCell"/>
</dbReference>
<evidence type="ECO:0000256" key="2">
    <source>
        <dbReference type="ARBA" id="ARBA00022612"/>
    </source>
</evidence>
<comment type="subcellular location">
    <subcellularLocation>
        <location evidence="1">Membrane</location>
        <topology evidence="1">Lipid-anchor</topology>
    </subcellularLocation>
</comment>
<reference evidence="9" key="1">
    <citation type="submission" date="2020-09" db="EMBL/GenBank/DDBJ databases">
        <authorList>
            <person name="Palma L."/>
            <person name="Caballero P."/>
            <person name="Berry C."/>
            <person name="Del Valle E."/>
        </authorList>
    </citation>
    <scope>NUCLEOTIDE SEQUENCE</scope>
    <source>
        <strain evidence="9">M</strain>
    </source>
</reference>
<keyword evidence="8" id="KW-1133">Transmembrane helix</keyword>
<evidence type="ECO:0000256" key="3">
    <source>
        <dbReference type="ARBA" id="ARBA00022729"/>
    </source>
</evidence>
<keyword evidence="8" id="KW-0812">Transmembrane</keyword>
<keyword evidence="6" id="KW-0578">Host cell lysis by virus</keyword>
<keyword evidence="4" id="KW-0204">Cytolysis</keyword>
<evidence type="ECO:0000256" key="6">
    <source>
        <dbReference type="ARBA" id="ARBA00023142"/>
    </source>
</evidence>
<reference evidence="9" key="2">
    <citation type="journal article" date="2024" name="Toxins">
        <title>Genome Sequence Analysis of Native Xenorhabdus Strains Isolated from Entomopathogenic Nematodes in Argentina.</title>
        <authorList>
            <person name="Palma L."/>
            <person name="Frizzo L."/>
            <person name="Kaiser S."/>
            <person name="Berry C."/>
            <person name="Caballero P."/>
            <person name="Bode H.B."/>
            <person name="Del Valle E.E."/>
        </authorList>
    </citation>
    <scope>NUCLEOTIDE SEQUENCE</scope>
    <source>
        <strain evidence="9">M</strain>
    </source>
</reference>
<evidence type="ECO:0000313" key="9">
    <source>
        <dbReference type="EMBL" id="MBD2801955.1"/>
    </source>
</evidence>
<dbReference type="Pfam" id="PF06085">
    <property type="entry name" value="Rz1"/>
    <property type="match status" value="1"/>
</dbReference>
<evidence type="ECO:0000256" key="8">
    <source>
        <dbReference type="SAM" id="Phobius"/>
    </source>
</evidence>
<dbReference type="InterPro" id="IPR010346">
    <property type="entry name" value="O-spanin"/>
</dbReference>
<accession>A0AAW3YUY3</accession>
<dbReference type="EMBL" id="JACXBF010000428">
    <property type="protein sequence ID" value="MBD2801955.1"/>
    <property type="molecule type" value="Genomic_DNA"/>
</dbReference>
<keyword evidence="3" id="KW-0732">Signal</keyword>
<comment type="caution">
    <text evidence="9">The sequence shown here is derived from an EMBL/GenBank/DDBJ whole genome shotgun (WGS) entry which is preliminary data.</text>
</comment>
<feature type="transmembrane region" description="Helical" evidence="8">
    <location>
        <begin position="7"/>
        <end position="28"/>
    </location>
</feature>
<dbReference type="GO" id="GO:0044659">
    <property type="term" value="P:viral release from host cell by cytolysis"/>
    <property type="evidence" value="ECO:0007669"/>
    <property type="project" value="InterPro"/>
</dbReference>
<keyword evidence="7" id="KW-0449">Lipoprotein</keyword>
<organism evidence="9">
    <name type="scientific">Xenorhabdus szentirmaii</name>
    <dbReference type="NCBI Taxonomy" id="290112"/>
    <lineage>
        <taxon>Bacteria</taxon>
        <taxon>Pseudomonadati</taxon>
        <taxon>Pseudomonadota</taxon>
        <taxon>Gammaproteobacteria</taxon>
        <taxon>Enterobacterales</taxon>
        <taxon>Morganellaceae</taxon>
        <taxon>Xenorhabdus</taxon>
    </lineage>
</organism>
<keyword evidence="5 8" id="KW-0472">Membrane</keyword>
<evidence type="ECO:0000256" key="1">
    <source>
        <dbReference type="ARBA" id="ARBA00004635"/>
    </source>
</evidence>
<keyword evidence="2" id="KW-1188">Viral release from host cell</keyword>
<name>A0AAW3YUY3_9GAMM</name>